<organism evidence="8 9">
    <name type="scientific">Idiomarina ramblicola</name>
    <dbReference type="NCBI Taxonomy" id="263724"/>
    <lineage>
        <taxon>Bacteria</taxon>
        <taxon>Pseudomonadati</taxon>
        <taxon>Pseudomonadota</taxon>
        <taxon>Gammaproteobacteria</taxon>
        <taxon>Alteromonadales</taxon>
        <taxon>Idiomarinaceae</taxon>
        <taxon>Idiomarina</taxon>
    </lineage>
</organism>
<evidence type="ECO:0000313" key="8">
    <source>
        <dbReference type="EMBL" id="RUO68875.1"/>
    </source>
</evidence>
<comment type="similarity">
    <text evidence="5">Belongs to the protein N5-glutamine methyltransferase family. PrmC subfamily.</text>
</comment>
<feature type="domain" description="Release factor glutamine methyltransferase N-terminal" evidence="7">
    <location>
        <begin position="5"/>
        <end position="73"/>
    </location>
</feature>
<dbReference type="InterPro" id="IPR004556">
    <property type="entry name" value="HemK-like"/>
</dbReference>
<sequence>MTLQQAITWGRQQLSQSEDVNADVSALICHVLDKDKAYLLTWPERQLTEEQQKLYQDCIVARKQGRPVAHIIGCREFWSLMLEVNDSTLIPRPDTETLVEVALGLELPANAKVLDLGTGTGAIALALKSERPGWQIMACDNNEQAVDLARRNSQNLGLDVEILCSSWFQSVPKSSKFDLILSNPPYIDAADPHLVTGDVRFEPHSALIAENKGLADIETIIKEAKDYLADQGWLLLEQGWQQADSVVELLFKSGYKKVNRWQDYARVERVTGGTKVRAERE</sequence>
<dbReference type="Proteomes" id="UP000288058">
    <property type="component" value="Unassembled WGS sequence"/>
</dbReference>
<dbReference type="Gene3D" id="3.40.50.150">
    <property type="entry name" value="Vaccinia Virus protein VP39"/>
    <property type="match status" value="1"/>
</dbReference>
<evidence type="ECO:0000259" key="7">
    <source>
        <dbReference type="Pfam" id="PF17827"/>
    </source>
</evidence>
<evidence type="ECO:0000256" key="4">
    <source>
        <dbReference type="ARBA" id="ARBA00048391"/>
    </source>
</evidence>
<dbReference type="HAMAP" id="MF_02126">
    <property type="entry name" value="RF_methyltr_PrmC"/>
    <property type="match status" value="1"/>
</dbReference>
<dbReference type="OrthoDB" id="9800643at2"/>
<dbReference type="EMBL" id="PIQC01000005">
    <property type="protein sequence ID" value="RUO68875.1"/>
    <property type="molecule type" value="Genomic_DNA"/>
</dbReference>
<dbReference type="SUPFAM" id="SSF53335">
    <property type="entry name" value="S-adenosyl-L-methionine-dependent methyltransferases"/>
    <property type="match status" value="1"/>
</dbReference>
<dbReference type="PROSITE" id="PS00092">
    <property type="entry name" value="N6_MTASE"/>
    <property type="match status" value="1"/>
</dbReference>
<dbReference type="AlphaFoldDB" id="A0A432YZ45"/>
<dbReference type="PANTHER" id="PTHR18895">
    <property type="entry name" value="HEMK METHYLTRANSFERASE"/>
    <property type="match status" value="1"/>
</dbReference>
<dbReference type="EC" id="2.1.1.297" evidence="5"/>
<comment type="caution">
    <text evidence="8">The sequence shown here is derived from an EMBL/GenBank/DDBJ whole genome shotgun (WGS) entry which is preliminary data.</text>
</comment>
<evidence type="ECO:0000313" key="9">
    <source>
        <dbReference type="Proteomes" id="UP000288058"/>
    </source>
</evidence>
<comment type="catalytic activity">
    <reaction evidence="4 5">
        <text>L-glutaminyl-[peptide chain release factor] + S-adenosyl-L-methionine = N(5)-methyl-L-glutaminyl-[peptide chain release factor] + S-adenosyl-L-homocysteine + H(+)</text>
        <dbReference type="Rhea" id="RHEA:42896"/>
        <dbReference type="Rhea" id="RHEA-COMP:10271"/>
        <dbReference type="Rhea" id="RHEA-COMP:10272"/>
        <dbReference type="ChEBI" id="CHEBI:15378"/>
        <dbReference type="ChEBI" id="CHEBI:30011"/>
        <dbReference type="ChEBI" id="CHEBI:57856"/>
        <dbReference type="ChEBI" id="CHEBI:59789"/>
        <dbReference type="ChEBI" id="CHEBI:61891"/>
        <dbReference type="EC" id="2.1.1.297"/>
    </reaction>
</comment>
<dbReference type="GO" id="GO:0003676">
    <property type="term" value="F:nucleic acid binding"/>
    <property type="evidence" value="ECO:0007669"/>
    <property type="project" value="InterPro"/>
</dbReference>
<name>A0A432YZ45_9GAMM</name>
<reference evidence="9" key="1">
    <citation type="journal article" date="2018" name="Front. Microbiol.">
        <title>Genome-Based Analysis Reveals the Taxonomy and Diversity of the Family Idiomarinaceae.</title>
        <authorList>
            <person name="Liu Y."/>
            <person name="Lai Q."/>
            <person name="Shao Z."/>
        </authorList>
    </citation>
    <scope>NUCLEOTIDE SEQUENCE [LARGE SCALE GENOMIC DNA]</scope>
    <source>
        <strain evidence="9">R22</strain>
    </source>
</reference>
<dbReference type="FunFam" id="3.40.50.150:FF:000053">
    <property type="entry name" value="Release factor glutamine methyltransferase"/>
    <property type="match status" value="1"/>
</dbReference>
<dbReference type="InterPro" id="IPR002052">
    <property type="entry name" value="DNA_methylase_N6_adenine_CS"/>
</dbReference>
<feature type="binding site" evidence="5">
    <location>
        <begin position="183"/>
        <end position="186"/>
    </location>
    <ligand>
        <name>substrate</name>
    </ligand>
</feature>
<keyword evidence="9" id="KW-1185">Reference proteome</keyword>
<feature type="binding site" evidence="5">
    <location>
        <position position="183"/>
    </location>
    <ligand>
        <name>S-adenosyl-L-methionine</name>
        <dbReference type="ChEBI" id="CHEBI:59789"/>
    </ligand>
</feature>
<evidence type="ECO:0000256" key="5">
    <source>
        <dbReference type="HAMAP-Rule" id="MF_02126"/>
    </source>
</evidence>
<dbReference type="CDD" id="cd02440">
    <property type="entry name" value="AdoMet_MTases"/>
    <property type="match status" value="1"/>
</dbReference>
<evidence type="ECO:0000259" key="6">
    <source>
        <dbReference type="Pfam" id="PF05175"/>
    </source>
</evidence>
<comment type="function">
    <text evidence="5">Methylates the class 1 translation termination release factors RF1/PrfA and RF2/PrfB on the glutamine residue of the universally conserved GGQ motif.</text>
</comment>
<dbReference type="InterPro" id="IPR019874">
    <property type="entry name" value="RF_methyltr_PrmC"/>
</dbReference>
<feature type="binding site" evidence="5">
    <location>
        <begin position="117"/>
        <end position="121"/>
    </location>
    <ligand>
        <name>S-adenosyl-L-methionine</name>
        <dbReference type="ChEBI" id="CHEBI:59789"/>
    </ligand>
</feature>
<dbReference type="InterPro" id="IPR029063">
    <property type="entry name" value="SAM-dependent_MTases_sf"/>
</dbReference>
<dbReference type="InterPro" id="IPR007848">
    <property type="entry name" value="Small_mtfrase_dom"/>
</dbReference>
<evidence type="ECO:0000256" key="1">
    <source>
        <dbReference type="ARBA" id="ARBA00022603"/>
    </source>
</evidence>
<dbReference type="InterPro" id="IPR040758">
    <property type="entry name" value="PrmC_N"/>
</dbReference>
<dbReference type="Gene3D" id="1.10.8.10">
    <property type="entry name" value="DNA helicase RuvA subunit, C-terminal domain"/>
    <property type="match status" value="1"/>
</dbReference>
<dbReference type="RefSeq" id="WP_126782021.1">
    <property type="nucleotide sequence ID" value="NZ_PIQC01000005.1"/>
</dbReference>
<accession>A0A432YZ45</accession>
<proteinExistence type="inferred from homology"/>
<dbReference type="Pfam" id="PF05175">
    <property type="entry name" value="MTS"/>
    <property type="match status" value="1"/>
</dbReference>
<keyword evidence="1 5" id="KW-0489">Methyltransferase</keyword>
<keyword evidence="2 5" id="KW-0808">Transferase</keyword>
<feature type="binding site" evidence="5">
    <location>
        <position position="167"/>
    </location>
    <ligand>
        <name>S-adenosyl-L-methionine</name>
        <dbReference type="ChEBI" id="CHEBI:59789"/>
    </ligand>
</feature>
<dbReference type="NCBIfam" id="TIGR00536">
    <property type="entry name" value="hemK_fam"/>
    <property type="match status" value="1"/>
</dbReference>
<dbReference type="GO" id="GO:0032259">
    <property type="term" value="P:methylation"/>
    <property type="evidence" value="ECO:0007669"/>
    <property type="project" value="UniProtKB-KW"/>
</dbReference>
<protein>
    <recommendedName>
        <fullName evidence="5">Release factor glutamine methyltransferase</fullName>
        <shortName evidence="5">RF MTase</shortName>
        <ecNumber evidence="5">2.1.1.297</ecNumber>
    </recommendedName>
    <alternativeName>
        <fullName evidence="5">N5-glutamine methyltransferase PrmC</fullName>
    </alternativeName>
    <alternativeName>
        <fullName evidence="5">Protein-(glutamine-N5) MTase PrmC</fullName>
    </alternativeName>
    <alternativeName>
        <fullName evidence="5">Protein-glutamine N-methyltransferase PrmC</fullName>
    </alternativeName>
</protein>
<dbReference type="Pfam" id="PF17827">
    <property type="entry name" value="PrmC_N"/>
    <property type="match status" value="1"/>
</dbReference>
<gene>
    <name evidence="5 8" type="primary">prmC</name>
    <name evidence="8" type="ORF">CWI78_08140</name>
</gene>
<dbReference type="InterPro" id="IPR050320">
    <property type="entry name" value="N5-glutamine_MTase"/>
</dbReference>
<feature type="domain" description="Methyltransferase small" evidence="6">
    <location>
        <begin position="108"/>
        <end position="190"/>
    </location>
</feature>
<evidence type="ECO:0000256" key="2">
    <source>
        <dbReference type="ARBA" id="ARBA00022679"/>
    </source>
</evidence>
<dbReference type="GO" id="GO:0102559">
    <property type="term" value="F:peptide chain release factor N(5)-glutamine methyltransferase activity"/>
    <property type="evidence" value="ECO:0007669"/>
    <property type="project" value="UniProtKB-EC"/>
</dbReference>
<keyword evidence="3 5" id="KW-0949">S-adenosyl-L-methionine</keyword>
<feature type="binding site" evidence="5">
    <location>
        <position position="140"/>
    </location>
    <ligand>
        <name>S-adenosyl-L-methionine</name>
        <dbReference type="ChEBI" id="CHEBI:59789"/>
    </ligand>
</feature>
<dbReference type="NCBIfam" id="TIGR03534">
    <property type="entry name" value="RF_mod_PrmC"/>
    <property type="match status" value="1"/>
</dbReference>
<evidence type="ECO:0000256" key="3">
    <source>
        <dbReference type="ARBA" id="ARBA00022691"/>
    </source>
</evidence>
<dbReference type="PANTHER" id="PTHR18895:SF74">
    <property type="entry name" value="MTRF1L RELEASE FACTOR GLUTAMINE METHYLTRANSFERASE"/>
    <property type="match status" value="1"/>
</dbReference>